<proteinExistence type="predicted"/>
<dbReference type="InterPro" id="IPR023393">
    <property type="entry name" value="START-like_dom_sf"/>
</dbReference>
<dbReference type="SUPFAM" id="SSF55961">
    <property type="entry name" value="Bet v1-like"/>
    <property type="match status" value="2"/>
</dbReference>
<dbReference type="InterPro" id="IPR010419">
    <property type="entry name" value="CO_DH_gsu"/>
</dbReference>
<comment type="caution">
    <text evidence="2">The sequence shown here is derived from an EMBL/GenBank/DDBJ whole genome shotgun (WGS) entry which is preliminary data.</text>
</comment>
<dbReference type="PANTHER" id="PTHR38588">
    <property type="entry name" value="BLL0334 PROTEIN"/>
    <property type="match status" value="1"/>
</dbReference>
<evidence type="ECO:0000313" key="2">
    <source>
        <dbReference type="EMBL" id="SIT37788.1"/>
    </source>
</evidence>
<reference evidence="2" key="1">
    <citation type="submission" date="2016-12" db="EMBL/GenBank/DDBJ databases">
        <authorList>
            <person name="Moulin L."/>
        </authorList>
    </citation>
    <scope>NUCLEOTIDE SEQUENCE [LARGE SCALE GENOMIC DNA]</scope>
    <source>
        <strain evidence="2">STM 7183</strain>
    </source>
</reference>
<dbReference type="Gene3D" id="3.30.530.20">
    <property type="match status" value="2"/>
</dbReference>
<protein>
    <recommendedName>
        <fullName evidence="4">Carbon monoxide dehydrogenase subunit G</fullName>
    </recommendedName>
</protein>
<dbReference type="AlphaFoldDB" id="A0A1N7RRQ6"/>
<dbReference type="PANTHER" id="PTHR38588:SF1">
    <property type="entry name" value="BLL0334 PROTEIN"/>
    <property type="match status" value="1"/>
</dbReference>
<evidence type="ECO:0008006" key="4">
    <source>
        <dbReference type="Google" id="ProtNLM"/>
    </source>
</evidence>
<evidence type="ECO:0000256" key="1">
    <source>
        <dbReference type="SAM" id="MobiDB-lite"/>
    </source>
</evidence>
<dbReference type="OrthoDB" id="9787428at2"/>
<sequence>MKFVGERLIPAPIAATWEALNDPEVLKSCIAGCESLELVQPDTLMAVLAARVGPVAARFKGTVTMSNVQAPRSYMLSFEGQGGIAGFGKGSADVSLTEQGSQTLLSYTSRVQVGGRLAQVGSRLINAAASKITEDFFSAFEARLGPATAESATPDVAIQSDTDVPTISRLVATTAPKHSRSLPSVAKLRSQPKPTEVGANEPHMLPGTVEAPAKLSNVDAGTSIKLIGERLVAAPILATFNALANHEVLKACIPGIQSLDQMRPDRQAQVLAPMGPLGPRFRSNLRVHNVHVPMSFMVSFVGERGSTGLCKVSLIEEGRQTRVCYDLQAQIGGFVGKAGSRVLEFIGSQIGNQFFSALDARFHASIARMAAGAGRGKRRSWAKRGLWTVLGVSAAAAVTAFALRVHCSWPLTILHLLHTCTA</sequence>
<dbReference type="EMBL" id="CYGY02000014">
    <property type="protein sequence ID" value="SIT37788.1"/>
    <property type="molecule type" value="Genomic_DNA"/>
</dbReference>
<evidence type="ECO:0000313" key="3">
    <source>
        <dbReference type="Proteomes" id="UP000195569"/>
    </source>
</evidence>
<gene>
    <name evidence="2" type="ORF">BN2476_140002</name>
</gene>
<keyword evidence="3" id="KW-1185">Reference proteome</keyword>
<dbReference type="RefSeq" id="WP_087733343.1">
    <property type="nucleotide sequence ID" value="NZ_CYGY02000014.1"/>
</dbReference>
<dbReference type="Proteomes" id="UP000195569">
    <property type="component" value="Unassembled WGS sequence"/>
</dbReference>
<dbReference type="Pfam" id="PF06240">
    <property type="entry name" value="COXG"/>
    <property type="match status" value="2"/>
</dbReference>
<dbReference type="CDD" id="cd05018">
    <property type="entry name" value="CoxG"/>
    <property type="match status" value="1"/>
</dbReference>
<name>A0A1N7RRQ6_9BURK</name>
<organism evidence="2 3">
    <name type="scientific">Paraburkholderia piptadeniae</name>
    <dbReference type="NCBI Taxonomy" id="1701573"/>
    <lineage>
        <taxon>Bacteria</taxon>
        <taxon>Pseudomonadati</taxon>
        <taxon>Pseudomonadota</taxon>
        <taxon>Betaproteobacteria</taxon>
        <taxon>Burkholderiales</taxon>
        <taxon>Burkholderiaceae</taxon>
        <taxon>Paraburkholderia</taxon>
    </lineage>
</organism>
<feature type="region of interest" description="Disordered" evidence="1">
    <location>
        <begin position="175"/>
        <end position="207"/>
    </location>
</feature>
<accession>A0A1N7RRQ6</accession>